<gene>
    <name evidence="6" type="ORF">Pla22_48850</name>
</gene>
<evidence type="ECO:0000256" key="3">
    <source>
        <dbReference type="ARBA" id="ARBA00023102"/>
    </source>
</evidence>
<dbReference type="SUPFAM" id="SSF51366">
    <property type="entry name" value="Ribulose-phoshate binding barrel"/>
    <property type="match status" value="1"/>
</dbReference>
<comment type="caution">
    <text evidence="6">The sequence shown here is derived from an EMBL/GenBank/DDBJ whole genome shotgun (WGS) entry which is preliminary data.</text>
</comment>
<keyword evidence="2 5" id="KW-0028">Amino-acid biosynthesis</keyword>
<evidence type="ECO:0000256" key="1">
    <source>
        <dbReference type="ARBA" id="ARBA00009667"/>
    </source>
</evidence>
<dbReference type="GO" id="GO:0000162">
    <property type="term" value="P:L-tryptophan biosynthetic process"/>
    <property type="evidence" value="ECO:0007669"/>
    <property type="project" value="TreeGrafter"/>
</dbReference>
<dbReference type="Pfam" id="PF00977">
    <property type="entry name" value="His_biosynth"/>
    <property type="match status" value="1"/>
</dbReference>
<dbReference type="InterPro" id="IPR006062">
    <property type="entry name" value="His_biosynth"/>
</dbReference>
<dbReference type="Gene3D" id="3.20.20.70">
    <property type="entry name" value="Aldolase class I"/>
    <property type="match status" value="1"/>
</dbReference>
<dbReference type="PANTHER" id="PTHR43090:SF2">
    <property type="entry name" value="1-(5-PHOSPHORIBOSYL)-5-[(5-PHOSPHORIBOSYLAMINO)METHYLIDENEAMINO] IMIDAZOLE-4-CARBOXAMIDE ISOMERASE"/>
    <property type="match status" value="1"/>
</dbReference>
<dbReference type="GO" id="GO:0003949">
    <property type="term" value="F:1-(5-phosphoribosyl)-5-[(5-phosphoribosylamino)methylideneamino]imidazole-4-carboxamide isomerase activity"/>
    <property type="evidence" value="ECO:0007669"/>
    <property type="project" value="InterPro"/>
</dbReference>
<dbReference type="RefSeq" id="WP_165440808.1">
    <property type="nucleotide sequence ID" value="NZ_SJPI01000003.1"/>
</dbReference>
<keyword evidence="3 5" id="KW-0368">Histidine biosynthesis</keyword>
<evidence type="ECO:0000256" key="5">
    <source>
        <dbReference type="RuleBase" id="RU003657"/>
    </source>
</evidence>
<evidence type="ECO:0000313" key="7">
    <source>
        <dbReference type="Proteomes" id="UP000316598"/>
    </source>
</evidence>
<dbReference type="Proteomes" id="UP000316598">
    <property type="component" value="Unassembled WGS sequence"/>
</dbReference>
<sequence>MSSHNLCSHTDRLVGVIDLKAGQAVHAVRGERTCYEAVKFCNGDAAILAAHYASVGIRRLYIADLDGICHDSVSERDIERTAAEFVRNCNGQPLEILVDIGWNDSTVAEDINRIVRLNETYPSMRWIAATETMLNKESLRRLTETIAADECVLSLDYRGGILQSRQDDEPTWIETAKRLGLREIIVLDLHAVGAKSGVCTAEICHRVKKRFPHSKLFSGGGVRHSDDVDVLTTAGCDYVLVATALHPQP</sequence>
<dbReference type="GO" id="GO:0005737">
    <property type="term" value="C:cytoplasm"/>
    <property type="evidence" value="ECO:0007669"/>
    <property type="project" value="TreeGrafter"/>
</dbReference>
<protein>
    <submittedName>
        <fullName evidence="6">1-(5-phosphoribosyl)-5-[(5-phosphoribosylamino)methylideneamino] imidazole-4-carboxamide isomerase</fullName>
    </submittedName>
</protein>
<dbReference type="EMBL" id="SJPI01000003">
    <property type="protein sequence ID" value="TWT49687.1"/>
    <property type="molecule type" value="Genomic_DNA"/>
</dbReference>
<dbReference type="InterPro" id="IPR044524">
    <property type="entry name" value="Isoase_HisA-like"/>
</dbReference>
<keyword evidence="6" id="KW-0413">Isomerase</keyword>
<organism evidence="6 7">
    <name type="scientific">Rubripirellula amarantea</name>
    <dbReference type="NCBI Taxonomy" id="2527999"/>
    <lineage>
        <taxon>Bacteria</taxon>
        <taxon>Pseudomonadati</taxon>
        <taxon>Planctomycetota</taxon>
        <taxon>Planctomycetia</taxon>
        <taxon>Pirellulales</taxon>
        <taxon>Pirellulaceae</taxon>
        <taxon>Rubripirellula</taxon>
    </lineage>
</organism>
<dbReference type="AlphaFoldDB" id="A0A5C5WGM4"/>
<evidence type="ECO:0000256" key="4">
    <source>
        <dbReference type="ARBA" id="ARBA00029440"/>
    </source>
</evidence>
<proteinExistence type="inferred from homology"/>
<comment type="pathway">
    <text evidence="4">Amino-acid biosynthesis.</text>
</comment>
<comment type="similarity">
    <text evidence="1 5">Belongs to the HisA/HisF family.</text>
</comment>
<dbReference type="GO" id="GO:0000105">
    <property type="term" value="P:L-histidine biosynthetic process"/>
    <property type="evidence" value="ECO:0007669"/>
    <property type="project" value="UniProtKB-KW"/>
</dbReference>
<accession>A0A5C5WGM4</accession>
<reference evidence="6 7" key="1">
    <citation type="submission" date="2019-02" db="EMBL/GenBank/DDBJ databases">
        <title>Deep-cultivation of Planctomycetes and their phenomic and genomic characterization uncovers novel biology.</title>
        <authorList>
            <person name="Wiegand S."/>
            <person name="Jogler M."/>
            <person name="Boedeker C."/>
            <person name="Pinto D."/>
            <person name="Vollmers J."/>
            <person name="Rivas-Marin E."/>
            <person name="Kohn T."/>
            <person name="Peeters S.H."/>
            <person name="Heuer A."/>
            <person name="Rast P."/>
            <person name="Oberbeckmann S."/>
            <person name="Bunk B."/>
            <person name="Jeske O."/>
            <person name="Meyerdierks A."/>
            <person name="Storesund J.E."/>
            <person name="Kallscheuer N."/>
            <person name="Luecker S."/>
            <person name="Lage O.M."/>
            <person name="Pohl T."/>
            <person name="Merkel B.J."/>
            <person name="Hornburger P."/>
            <person name="Mueller R.-W."/>
            <person name="Bruemmer F."/>
            <person name="Labrenz M."/>
            <person name="Spormann A.M."/>
            <person name="Op Den Camp H."/>
            <person name="Overmann J."/>
            <person name="Amann R."/>
            <person name="Jetten M.S.M."/>
            <person name="Mascher T."/>
            <person name="Medema M.H."/>
            <person name="Devos D.P."/>
            <person name="Kaster A.-K."/>
            <person name="Ovreas L."/>
            <person name="Rohde M."/>
            <person name="Galperin M.Y."/>
            <person name="Jogler C."/>
        </authorList>
    </citation>
    <scope>NUCLEOTIDE SEQUENCE [LARGE SCALE GENOMIC DNA]</scope>
    <source>
        <strain evidence="6 7">Pla22</strain>
    </source>
</reference>
<name>A0A5C5WGM4_9BACT</name>
<dbReference type="PANTHER" id="PTHR43090">
    <property type="entry name" value="1-(5-PHOSPHORIBOSYL)-5-[(5-PHOSPHORIBOSYLAMINO)METHYLIDENEAMINO] IMIDAZOLE-4-CARBOXAMIDE ISOMERASE"/>
    <property type="match status" value="1"/>
</dbReference>
<evidence type="ECO:0000313" key="6">
    <source>
        <dbReference type="EMBL" id="TWT49687.1"/>
    </source>
</evidence>
<keyword evidence="7" id="KW-1185">Reference proteome</keyword>
<dbReference type="InterPro" id="IPR013785">
    <property type="entry name" value="Aldolase_TIM"/>
</dbReference>
<evidence type="ECO:0000256" key="2">
    <source>
        <dbReference type="ARBA" id="ARBA00022605"/>
    </source>
</evidence>
<dbReference type="InterPro" id="IPR011060">
    <property type="entry name" value="RibuloseP-bd_barrel"/>
</dbReference>